<dbReference type="CDD" id="cd07409">
    <property type="entry name" value="MPP_CD73_N"/>
    <property type="match status" value="1"/>
</dbReference>
<keyword evidence="10 12" id="KW-0378">Hydrolase</keyword>
<evidence type="ECO:0000256" key="8">
    <source>
        <dbReference type="ARBA" id="ARBA00022729"/>
    </source>
</evidence>
<name>A0A1B0ASU8_9MUSC</name>
<dbReference type="FunFam" id="3.60.21.10:FF:000020">
    <property type="entry name" value="NT5E isoform 4"/>
    <property type="match status" value="1"/>
</dbReference>
<feature type="domain" description="5'-Nucleotidase C-terminal" evidence="14">
    <location>
        <begin position="344"/>
        <end position="519"/>
    </location>
</feature>
<dbReference type="PROSITE" id="PS00785">
    <property type="entry name" value="5_NUCLEOTIDASE_1"/>
    <property type="match status" value="1"/>
</dbReference>
<dbReference type="SUPFAM" id="SSF56300">
    <property type="entry name" value="Metallo-dependent phosphatases"/>
    <property type="match status" value="1"/>
</dbReference>
<keyword evidence="9 12" id="KW-0547">Nucleotide-binding</keyword>
<dbReference type="GO" id="GO:0090729">
    <property type="term" value="F:toxin activity"/>
    <property type="evidence" value="ECO:0007669"/>
    <property type="project" value="UniProtKB-KW"/>
</dbReference>
<feature type="domain" description="Calcineurin-like phosphoesterase" evidence="13">
    <location>
        <begin position="32"/>
        <end position="252"/>
    </location>
</feature>
<keyword evidence="16" id="KW-1185">Reference proteome</keyword>
<dbReference type="GO" id="GO:0000166">
    <property type="term" value="F:nucleotide binding"/>
    <property type="evidence" value="ECO:0007669"/>
    <property type="project" value="UniProtKB-KW"/>
</dbReference>
<evidence type="ECO:0000259" key="14">
    <source>
        <dbReference type="Pfam" id="PF02872"/>
    </source>
</evidence>
<dbReference type="PRINTS" id="PR01607">
    <property type="entry name" value="APYRASEFAMLY"/>
</dbReference>
<evidence type="ECO:0000256" key="7">
    <source>
        <dbReference type="ARBA" id="ARBA00022723"/>
    </source>
</evidence>
<dbReference type="GO" id="GO:0046872">
    <property type="term" value="F:metal ion binding"/>
    <property type="evidence" value="ECO:0007669"/>
    <property type="project" value="UniProtKB-KW"/>
</dbReference>
<dbReference type="STRING" id="67801.A0A1B0ASU8"/>
<dbReference type="InterPro" id="IPR036907">
    <property type="entry name" value="5'-Nucleotdase_C_sf"/>
</dbReference>
<dbReference type="Pfam" id="PF02872">
    <property type="entry name" value="5_nucleotid_C"/>
    <property type="match status" value="1"/>
</dbReference>
<sequence length="557" mass="62350">MKSLIGTLCIYCLFILTNNIVSSYGDDLYPLTIMHTNDFHARFKETNVKGNPCKSDEKCIGGLARVLHTVKRIIKEQEKKNIESLYINAGDNFQGTVWYNIGRWNVTSELMNIQPPDVMVLGNHEFDHGIDGLLPFLNTMDKTEIVVANMDAKNEPQVAKKIKPFTIIKKKYRNIGVIGVIVEEVPDLADTGNLKFRNESEAIIEAARNLKKQDPSVNIIIVVSHAGFDVDKIIAERAGSEVDIIVGGHTHTVLYTGTPPGPEKREDNYPYVYNHPSGNKVLLVQAVCHAKYVGNLTVFFDKAGKVVKYEGAPIYMDTKVEQDKDVLEAMKPWRKLIDEKTKVVVGKTNVDMPKDICRSEECALGNFYTDAMIDAFGDKENCKSGSTWTKAPIALAHAGSLRSPLQQGGMYVHYSDALLLAPFTNMVVGYDLPGAKLKEALEFSAAPKNEDEKRRFLQMSGVKVTYNMTRPANNRIVDLKVRTNGCPYDRYENLDENKMYQVASPSFLQGGGDGFKMLRDYAKNIHNQKIDLDALVDYLKKFSPIASKPEGRITIIH</sequence>
<dbReference type="InterPro" id="IPR029052">
    <property type="entry name" value="Metallo-depent_PP-like"/>
</dbReference>
<dbReference type="GO" id="GO:0004050">
    <property type="term" value="F:apyrase activity"/>
    <property type="evidence" value="ECO:0007669"/>
    <property type="project" value="UniProtKB-EC"/>
</dbReference>
<evidence type="ECO:0000256" key="5">
    <source>
        <dbReference type="ARBA" id="ARBA00022525"/>
    </source>
</evidence>
<comment type="similarity">
    <text evidence="2 12">Belongs to the 5'-nucleotidase family.</text>
</comment>
<comment type="subcellular location">
    <subcellularLocation>
        <location evidence="1">Secreted</location>
    </subcellularLocation>
</comment>
<dbReference type="InterPro" id="IPR006146">
    <property type="entry name" value="5'-Nucleotdase_CS"/>
</dbReference>
<dbReference type="Gene3D" id="3.60.21.10">
    <property type="match status" value="1"/>
</dbReference>
<dbReference type="SUPFAM" id="SSF55816">
    <property type="entry name" value="5'-nucleotidase (syn. UDP-sugar hydrolase), C-terminal domain"/>
    <property type="match status" value="1"/>
</dbReference>
<keyword evidence="8 12" id="KW-0732">Signal</keyword>
<dbReference type="PROSITE" id="PS00786">
    <property type="entry name" value="5_NUCLEOTIDASE_2"/>
    <property type="match status" value="1"/>
</dbReference>
<evidence type="ECO:0000256" key="2">
    <source>
        <dbReference type="ARBA" id="ARBA00006654"/>
    </source>
</evidence>
<dbReference type="GO" id="GO:0008253">
    <property type="term" value="F:5'-nucleotidase activity"/>
    <property type="evidence" value="ECO:0007669"/>
    <property type="project" value="TreeGrafter"/>
</dbReference>
<dbReference type="AlphaFoldDB" id="A0A1B0ASU8"/>
<evidence type="ECO:0000259" key="13">
    <source>
        <dbReference type="Pfam" id="PF00149"/>
    </source>
</evidence>
<evidence type="ECO:0000256" key="11">
    <source>
        <dbReference type="ARBA" id="ARBA00023240"/>
    </source>
</evidence>
<dbReference type="PANTHER" id="PTHR11575">
    <property type="entry name" value="5'-NUCLEOTIDASE-RELATED"/>
    <property type="match status" value="1"/>
</dbReference>
<keyword evidence="7" id="KW-0479">Metal-binding</keyword>
<evidence type="ECO:0000313" key="15">
    <source>
        <dbReference type="EnsemblMetazoa" id="GPPI007381-PA"/>
    </source>
</evidence>
<dbReference type="EC" id="3.6.1.5" evidence="3"/>
<dbReference type="InterPro" id="IPR008334">
    <property type="entry name" value="5'-Nucleotdase_C"/>
</dbReference>
<evidence type="ECO:0000256" key="9">
    <source>
        <dbReference type="ARBA" id="ARBA00022741"/>
    </source>
</evidence>
<protein>
    <recommendedName>
        <fullName evidence="3">apyrase</fullName>
        <ecNumber evidence="3">3.6.1.5</ecNumber>
    </recommendedName>
</protein>
<organism evidence="15 16">
    <name type="scientific">Glossina palpalis gambiensis</name>
    <dbReference type="NCBI Taxonomy" id="67801"/>
    <lineage>
        <taxon>Eukaryota</taxon>
        <taxon>Metazoa</taxon>
        <taxon>Ecdysozoa</taxon>
        <taxon>Arthropoda</taxon>
        <taxon>Hexapoda</taxon>
        <taxon>Insecta</taxon>
        <taxon>Pterygota</taxon>
        <taxon>Neoptera</taxon>
        <taxon>Endopterygota</taxon>
        <taxon>Diptera</taxon>
        <taxon>Brachycera</taxon>
        <taxon>Muscomorpha</taxon>
        <taxon>Hippoboscoidea</taxon>
        <taxon>Glossinidae</taxon>
        <taxon>Glossina</taxon>
    </lineage>
</organism>
<keyword evidence="6" id="KW-0800">Toxin</keyword>
<dbReference type="FunFam" id="3.90.780.10:FF:000004">
    <property type="entry name" value="UDP-sugar hydrolase, putative"/>
    <property type="match status" value="1"/>
</dbReference>
<keyword evidence="4" id="KW-1201">Platelet aggregation inhibiting toxin</keyword>
<evidence type="ECO:0000313" key="16">
    <source>
        <dbReference type="Proteomes" id="UP000092460"/>
    </source>
</evidence>
<dbReference type="GO" id="GO:0005615">
    <property type="term" value="C:extracellular space"/>
    <property type="evidence" value="ECO:0007669"/>
    <property type="project" value="UniProtKB-ARBA"/>
</dbReference>
<dbReference type="EMBL" id="JXJN01003008">
    <property type="status" value="NOT_ANNOTATED_CDS"/>
    <property type="molecule type" value="Genomic_DNA"/>
</dbReference>
<dbReference type="Gene3D" id="3.90.780.10">
    <property type="entry name" value="5'-Nucleotidase, C-terminal domain"/>
    <property type="match status" value="1"/>
</dbReference>
<dbReference type="GO" id="GO:0006196">
    <property type="term" value="P:AMP catabolic process"/>
    <property type="evidence" value="ECO:0007669"/>
    <property type="project" value="TreeGrafter"/>
</dbReference>
<evidence type="ECO:0000256" key="6">
    <source>
        <dbReference type="ARBA" id="ARBA00022656"/>
    </source>
</evidence>
<evidence type="ECO:0000256" key="10">
    <source>
        <dbReference type="ARBA" id="ARBA00022801"/>
    </source>
</evidence>
<keyword evidence="5" id="KW-0964">Secreted</keyword>
<dbReference type="EnsemblMetazoa" id="GPPI007381-RA">
    <property type="protein sequence ID" value="GPPI007381-PA"/>
    <property type="gene ID" value="GPPI007381"/>
</dbReference>
<dbReference type="InterPro" id="IPR006179">
    <property type="entry name" value="5_nucleotidase/apyrase"/>
</dbReference>
<dbReference type="Proteomes" id="UP000092460">
    <property type="component" value="Unassembled WGS sequence"/>
</dbReference>
<dbReference type="InterPro" id="IPR004843">
    <property type="entry name" value="Calcineurin-like_PHP"/>
</dbReference>
<evidence type="ECO:0000256" key="3">
    <source>
        <dbReference type="ARBA" id="ARBA00012148"/>
    </source>
</evidence>
<evidence type="ECO:0000256" key="12">
    <source>
        <dbReference type="RuleBase" id="RU362119"/>
    </source>
</evidence>
<reference evidence="15" key="2">
    <citation type="submission" date="2020-05" db="UniProtKB">
        <authorList>
            <consortium name="EnsemblMetazoa"/>
        </authorList>
    </citation>
    <scope>IDENTIFICATION</scope>
    <source>
        <strain evidence="15">IAEA</strain>
    </source>
</reference>
<evidence type="ECO:0000256" key="4">
    <source>
        <dbReference type="ARBA" id="ARBA00022442"/>
    </source>
</evidence>
<feature type="chain" id="PRO_5008445938" description="apyrase" evidence="12">
    <location>
        <begin position="26"/>
        <end position="557"/>
    </location>
</feature>
<dbReference type="PANTHER" id="PTHR11575:SF32">
    <property type="entry name" value="APYRASE-LIKE PROTEIN"/>
    <property type="match status" value="1"/>
</dbReference>
<dbReference type="Pfam" id="PF00149">
    <property type="entry name" value="Metallophos"/>
    <property type="match status" value="1"/>
</dbReference>
<evidence type="ECO:0000256" key="1">
    <source>
        <dbReference type="ARBA" id="ARBA00004613"/>
    </source>
</evidence>
<keyword evidence="11" id="KW-1199">Hemostasis impairing toxin</keyword>
<proteinExistence type="inferred from homology"/>
<feature type="signal peptide" evidence="12">
    <location>
        <begin position="1"/>
        <end position="25"/>
    </location>
</feature>
<dbReference type="VEuPathDB" id="VectorBase:GPPI007381"/>
<dbReference type="GO" id="GO:0005886">
    <property type="term" value="C:plasma membrane"/>
    <property type="evidence" value="ECO:0007669"/>
    <property type="project" value="TreeGrafter"/>
</dbReference>
<reference evidence="16" key="1">
    <citation type="submission" date="2015-01" db="EMBL/GenBank/DDBJ databases">
        <authorList>
            <person name="Aksoy S."/>
            <person name="Warren W."/>
            <person name="Wilson R.K."/>
        </authorList>
    </citation>
    <scope>NUCLEOTIDE SEQUENCE [LARGE SCALE GENOMIC DNA]</scope>
    <source>
        <strain evidence="16">IAEA</strain>
    </source>
</reference>
<accession>A0A1B0ASU8</accession>